<reference evidence="8" key="1">
    <citation type="submission" date="2020-11" db="EMBL/GenBank/DDBJ databases">
        <authorList>
            <consortium name="DOE Joint Genome Institute"/>
            <person name="Ahrendt S."/>
            <person name="Riley R."/>
            <person name="Andreopoulos W."/>
            <person name="Labutti K."/>
            <person name="Pangilinan J."/>
            <person name="Ruiz-Duenas F.J."/>
            <person name="Barrasa J.M."/>
            <person name="Sanchez-Garcia M."/>
            <person name="Camarero S."/>
            <person name="Miyauchi S."/>
            <person name="Serrano A."/>
            <person name="Linde D."/>
            <person name="Babiker R."/>
            <person name="Drula E."/>
            <person name="Ayuso-Fernandez I."/>
            <person name="Pacheco R."/>
            <person name="Padilla G."/>
            <person name="Ferreira P."/>
            <person name="Barriuso J."/>
            <person name="Kellner H."/>
            <person name="Castanera R."/>
            <person name="Alfaro M."/>
            <person name="Ramirez L."/>
            <person name="Pisabarro A.G."/>
            <person name="Kuo A."/>
            <person name="Tritt A."/>
            <person name="Lipzen A."/>
            <person name="He G."/>
            <person name="Yan M."/>
            <person name="Ng V."/>
            <person name="Cullen D."/>
            <person name="Martin F."/>
            <person name="Rosso M.-N."/>
            <person name="Henrissat B."/>
            <person name="Hibbett D."/>
            <person name="Martinez A.T."/>
            <person name="Grigoriev I.V."/>
        </authorList>
    </citation>
    <scope>NUCLEOTIDE SEQUENCE</scope>
    <source>
        <strain evidence="8">CBS 247.69</strain>
    </source>
</reference>
<comment type="caution">
    <text evidence="8">The sequence shown here is derived from an EMBL/GenBank/DDBJ whole genome shotgun (WGS) entry which is preliminary data.</text>
</comment>
<feature type="compositionally biased region" description="Basic and acidic residues" evidence="6">
    <location>
        <begin position="1"/>
        <end position="18"/>
    </location>
</feature>
<feature type="transmembrane region" description="Helical" evidence="7">
    <location>
        <begin position="136"/>
        <end position="154"/>
    </location>
</feature>
<protein>
    <submittedName>
        <fullName evidence="8">Gpr1 family protein</fullName>
    </submittedName>
</protein>
<sequence>MPSTSHDRDASSVEKSRVEVLGSNNETQPPATKGRSRFANPTPAGLFMFASSTFLISMYNVNARGIHTPNAITGMALFGGGLVQILAGTWEFARGNVFGATTFSSYGAFWMSYSAILIPGTGVHQAYSTEAEFHNAYGMYLIVWFMVTMMFILPTLPRKHLAMTLLLSCLAIDYLLLAISEFSGMISIQRAGGAFGIITAFVAYYIASSDLLAADENPFIVLPQGIWTN</sequence>
<evidence type="ECO:0000256" key="3">
    <source>
        <dbReference type="ARBA" id="ARBA00022692"/>
    </source>
</evidence>
<evidence type="ECO:0000313" key="9">
    <source>
        <dbReference type="Proteomes" id="UP000807353"/>
    </source>
</evidence>
<feature type="transmembrane region" description="Helical" evidence="7">
    <location>
        <begin position="44"/>
        <end position="62"/>
    </location>
</feature>
<feature type="transmembrane region" description="Helical" evidence="7">
    <location>
        <begin position="74"/>
        <end position="93"/>
    </location>
</feature>
<feature type="transmembrane region" description="Helical" evidence="7">
    <location>
        <begin position="160"/>
        <end position="179"/>
    </location>
</feature>
<dbReference type="Proteomes" id="UP000807353">
    <property type="component" value="Unassembled WGS sequence"/>
</dbReference>
<dbReference type="InterPro" id="IPR000791">
    <property type="entry name" value="Gpr1/Fun34/SatP-like"/>
</dbReference>
<evidence type="ECO:0000256" key="2">
    <source>
        <dbReference type="ARBA" id="ARBA00005587"/>
    </source>
</evidence>
<dbReference type="Pfam" id="PF01184">
    <property type="entry name" value="Gpr1_Fun34_YaaH"/>
    <property type="match status" value="1"/>
</dbReference>
<evidence type="ECO:0000256" key="6">
    <source>
        <dbReference type="SAM" id="MobiDB-lite"/>
    </source>
</evidence>
<gene>
    <name evidence="8" type="ORF">BDZ94DRAFT_1217791</name>
</gene>
<dbReference type="InterPro" id="IPR051633">
    <property type="entry name" value="AceTr"/>
</dbReference>
<feature type="region of interest" description="Disordered" evidence="6">
    <location>
        <begin position="1"/>
        <end position="36"/>
    </location>
</feature>
<evidence type="ECO:0000256" key="7">
    <source>
        <dbReference type="SAM" id="Phobius"/>
    </source>
</evidence>
<organism evidence="8 9">
    <name type="scientific">Collybia nuda</name>
    <dbReference type="NCBI Taxonomy" id="64659"/>
    <lineage>
        <taxon>Eukaryota</taxon>
        <taxon>Fungi</taxon>
        <taxon>Dikarya</taxon>
        <taxon>Basidiomycota</taxon>
        <taxon>Agaricomycotina</taxon>
        <taxon>Agaricomycetes</taxon>
        <taxon>Agaricomycetidae</taxon>
        <taxon>Agaricales</taxon>
        <taxon>Tricholomatineae</taxon>
        <taxon>Clitocybaceae</taxon>
        <taxon>Collybia</taxon>
    </lineage>
</organism>
<accession>A0A9P5Y9N8</accession>
<dbReference type="GO" id="GO:0005886">
    <property type="term" value="C:plasma membrane"/>
    <property type="evidence" value="ECO:0007669"/>
    <property type="project" value="TreeGrafter"/>
</dbReference>
<dbReference type="GO" id="GO:0015123">
    <property type="term" value="F:acetate transmembrane transporter activity"/>
    <property type="evidence" value="ECO:0007669"/>
    <property type="project" value="TreeGrafter"/>
</dbReference>
<dbReference type="OrthoDB" id="3648309at2759"/>
<evidence type="ECO:0000256" key="4">
    <source>
        <dbReference type="ARBA" id="ARBA00022989"/>
    </source>
</evidence>
<dbReference type="PANTHER" id="PTHR31123:SF1">
    <property type="entry name" value="ACCUMULATION OF DYADS PROTEIN 2-RELATED"/>
    <property type="match status" value="1"/>
</dbReference>
<keyword evidence="5 7" id="KW-0472">Membrane</keyword>
<keyword evidence="9" id="KW-1185">Reference proteome</keyword>
<evidence type="ECO:0000256" key="5">
    <source>
        <dbReference type="ARBA" id="ARBA00023136"/>
    </source>
</evidence>
<evidence type="ECO:0000256" key="1">
    <source>
        <dbReference type="ARBA" id="ARBA00004141"/>
    </source>
</evidence>
<feature type="transmembrane region" description="Helical" evidence="7">
    <location>
        <begin position="191"/>
        <end position="207"/>
    </location>
</feature>
<comment type="subcellular location">
    <subcellularLocation>
        <location evidence="1">Membrane</location>
        <topology evidence="1">Multi-pass membrane protein</topology>
    </subcellularLocation>
</comment>
<dbReference type="AlphaFoldDB" id="A0A9P5Y9N8"/>
<dbReference type="NCBIfam" id="NF038013">
    <property type="entry name" value="AceTr_1"/>
    <property type="match status" value="1"/>
</dbReference>
<keyword evidence="4 7" id="KW-1133">Transmembrane helix</keyword>
<keyword evidence="3 7" id="KW-0812">Transmembrane</keyword>
<dbReference type="EMBL" id="MU150260">
    <property type="protein sequence ID" value="KAF9463685.1"/>
    <property type="molecule type" value="Genomic_DNA"/>
</dbReference>
<comment type="similarity">
    <text evidence="2">Belongs to the acetate uptake transporter (AceTr) (TC 2.A.96) family.</text>
</comment>
<evidence type="ECO:0000313" key="8">
    <source>
        <dbReference type="EMBL" id="KAF9463685.1"/>
    </source>
</evidence>
<dbReference type="PANTHER" id="PTHR31123">
    <property type="entry name" value="ACCUMULATION OF DYADS PROTEIN 2-RELATED"/>
    <property type="match status" value="1"/>
</dbReference>
<proteinExistence type="inferred from homology"/>
<feature type="transmembrane region" description="Helical" evidence="7">
    <location>
        <begin position="105"/>
        <end position="124"/>
    </location>
</feature>
<name>A0A9P5Y9N8_9AGAR</name>